<comment type="subcellular location">
    <subcellularLocation>
        <location evidence="6">Cytoplasm</location>
    </subcellularLocation>
</comment>
<accession>A0A1I5QE98</accession>
<feature type="binding site" evidence="6">
    <location>
        <position position="211"/>
    </location>
    <ligand>
        <name>S-adenosyl-L-methionine</name>
        <dbReference type="ChEBI" id="CHEBI:59789"/>
    </ligand>
</feature>
<dbReference type="EC" id="2.1.1.-" evidence="6"/>
<comment type="catalytic activity">
    <reaction evidence="6">
        <text>L-lysyl-[protein] + 3 S-adenosyl-L-methionine = N(6),N(6),N(6)-trimethyl-L-lysyl-[protein] + 3 S-adenosyl-L-homocysteine + 3 H(+)</text>
        <dbReference type="Rhea" id="RHEA:54192"/>
        <dbReference type="Rhea" id="RHEA-COMP:9752"/>
        <dbReference type="Rhea" id="RHEA-COMP:13826"/>
        <dbReference type="ChEBI" id="CHEBI:15378"/>
        <dbReference type="ChEBI" id="CHEBI:29969"/>
        <dbReference type="ChEBI" id="CHEBI:57856"/>
        <dbReference type="ChEBI" id="CHEBI:59789"/>
        <dbReference type="ChEBI" id="CHEBI:61961"/>
    </reaction>
</comment>
<feature type="binding site" evidence="6">
    <location>
        <position position="147"/>
    </location>
    <ligand>
        <name>S-adenosyl-L-methionine</name>
        <dbReference type="ChEBI" id="CHEBI:59789"/>
    </ligand>
</feature>
<comment type="function">
    <text evidence="6">Methylates ribosomal protein L11.</text>
</comment>
<keyword evidence="8" id="KW-1185">Reference proteome</keyword>
<feature type="binding site" evidence="6">
    <location>
        <position position="126"/>
    </location>
    <ligand>
        <name>S-adenosyl-L-methionine</name>
        <dbReference type="ChEBI" id="CHEBI:59789"/>
    </ligand>
</feature>
<dbReference type="RefSeq" id="WP_092014963.1">
    <property type="nucleotide sequence ID" value="NZ_FOXH01000003.1"/>
</dbReference>
<comment type="similarity">
    <text evidence="1 6">Belongs to the methyltransferase superfamily. PrmA family.</text>
</comment>
<sequence>MDYIEVKLTVSEDFTDIFMAELGEIGYETFTEEDYGLNAYITNDLFSEESLKEVLARYAEMTSVEYSFQTLVKQNWNEEWEKNYQPISVDGIVQVRAGFHQPDPSFKYDIVINPKMSFGTGHHETTSMVLSLQQEINHTNKKVLDVGCGTGILAIMASKLGASQVGAFDIEEWAAENSRENVSLNDCSNIEVRQGTIEDEPADQYDIVLANINRNILIRDIPKYIEFMKPAPSQLVVSGFYQHDIEDIESVAKKCGLAKVNVREKNNWAAIVFERIQ</sequence>
<dbReference type="EMBL" id="FOXH01000003">
    <property type="protein sequence ID" value="SFP44361.1"/>
    <property type="molecule type" value="Genomic_DNA"/>
</dbReference>
<dbReference type="OrthoDB" id="9785995at2"/>
<keyword evidence="2 6" id="KW-0963">Cytoplasm</keyword>
<organism evidence="7 8">
    <name type="scientific">Pseudarcicella hirudinis</name>
    <dbReference type="NCBI Taxonomy" id="1079859"/>
    <lineage>
        <taxon>Bacteria</taxon>
        <taxon>Pseudomonadati</taxon>
        <taxon>Bacteroidota</taxon>
        <taxon>Cytophagia</taxon>
        <taxon>Cytophagales</taxon>
        <taxon>Flectobacillaceae</taxon>
        <taxon>Pseudarcicella</taxon>
    </lineage>
</organism>
<dbReference type="GO" id="GO:0005840">
    <property type="term" value="C:ribosome"/>
    <property type="evidence" value="ECO:0007669"/>
    <property type="project" value="UniProtKB-KW"/>
</dbReference>
<keyword evidence="4 6" id="KW-0808">Transferase</keyword>
<reference evidence="7 8" key="1">
    <citation type="submission" date="2016-10" db="EMBL/GenBank/DDBJ databases">
        <authorList>
            <person name="de Groot N.N."/>
        </authorList>
    </citation>
    <scope>NUCLEOTIDE SEQUENCE [LARGE SCALE GENOMIC DNA]</scope>
    <source>
        <strain evidence="8">E92,LMG 26720,CCM 7988</strain>
    </source>
</reference>
<dbReference type="InterPro" id="IPR050078">
    <property type="entry name" value="Ribosomal_L11_MeTrfase_PrmA"/>
</dbReference>
<keyword evidence="5 6" id="KW-0949">S-adenosyl-L-methionine</keyword>
<dbReference type="AlphaFoldDB" id="A0A1I5QE98"/>
<dbReference type="GO" id="GO:0016279">
    <property type="term" value="F:protein-lysine N-methyltransferase activity"/>
    <property type="evidence" value="ECO:0007669"/>
    <property type="project" value="RHEA"/>
</dbReference>
<dbReference type="Gene3D" id="3.40.50.150">
    <property type="entry name" value="Vaccinia Virus protein VP39"/>
    <property type="match status" value="1"/>
</dbReference>
<dbReference type="Proteomes" id="UP000199306">
    <property type="component" value="Unassembled WGS sequence"/>
</dbReference>
<keyword evidence="3 6" id="KW-0489">Methyltransferase</keyword>
<dbReference type="GO" id="GO:0032259">
    <property type="term" value="P:methylation"/>
    <property type="evidence" value="ECO:0007669"/>
    <property type="project" value="UniProtKB-KW"/>
</dbReference>
<feature type="binding site" evidence="6">
    <location>
        <position position="169"/>
    </location>
    <ligand>
        <name>S-adenosyl-L-methionine</name>
        <dbReference type="ChEBI" id="CHEBI:59789"/>
    </ligand>
</feature>
<name>A0A1I5QE98_9BACT</name>
<evidence type="ECO:0000313" key="8">
    <source>
        <dbReference type="Proteomes" id="UP000199306"/>
    </source>
</evidence>
<dbReference type="GO" id="GO:0005737">
    <property type="term" value="C:cytoplasm"/>
    <property type="evidence" value="ECO:0007669"/>
    <property type="project" value="UniProtKB-SubCell"/>
</dbReference>
<dbReference type="InterPro" id="IPR029063">
    <property type="entry name" value="SAM-dependent_MTases_sf"/>
</dbReference>
<evidence type="ECO:0000256" key="4">
    <source>
        <dbReference type="ARBA" id="ARBA00022679"/>
    </source>
</evidence>
<protein>
    <recommendedName>
        <fullName evidence="6">Ribosomal protein L11 methyltransferase</fullName>
        <shortName evidence="6">L11 Mtase</shortName>
        <ecNumber evidence="6">2.1.1.-</ecNumber>
    </recommendedName>
</protein>
<dbReference type="HAMAP" id="MF_00735">
    <property type="entry name" value="Methyltr_PrmA"/>
    <property type="match status" value="1"/>
</dbReference>
<keyword evidence="7" id="KW-0687">Ribonucleoprotein</keyword>
<evidence type="ECO:0000313" key="7">
    <source>
        <dbReference type="EMBL" id="SFP44361.1"/>
    </source>
</evidence>
<evidence type="ECO:0000256" key="3">
    <source>
        <dbReference type="ARBA" id="ARBA00022603"/>
    </source>
</evidence>
<gene>
    <name evidence="6" type="primary">prmA</name>
    <name evidence="7" type="ORF">SAMN04515674_103142</name>
</gene>
<dbReference type="PIRSF" id="PIRSF000401">
    <property type="entry name" value="RPL11_MTase"/>
    <property type="match status" value="1"/>
</dbReference>
<dbReference type="CDD" id="cd02440">
    <property type="entry name" value="AdoMet_MTases"/>
    <property type="match status" value="1"/>
</dbReference>
<dbReference type="SUPFAM" id="SSF53335">
    <property type="entry name" value="S-adenosyl-L-methionine-dependent methyltransferases"/>
    <property type="match status" value="1"/>
</dbReference>
<evidence type="ECO:0000256" key="2">
    <source>
        <dbReference type="ARBA" id="ARBA00022490"/>
    </source>
</evidence>
<dbReference type="PANTHER" id="PTHR43648">
    <property type="entry name" value="ELECTRON TRANSFER FLAVOPROTEIN BETA SUBUNIT LYSINE METHYLTRANSFERASE"/>
    <property type="match status" value="1"/>
</dbReference>
<dbReference type="STRING" id="1079859.SAMN04515674_103142"/>
<dbReference type="Pfam" id="PF06325">
    <property type="entry name" value="PrmA"/>
    <property type="match status" value="1"/>
</dbReference>
<dbReference type="NCBIfam" id="NF001785">
    <property type="entry name" value="PRK00517.2-2"/>
    <property type="match status" value="1"/>
</dbReference>
<keyword evidence="7" id="KW-0689">Ribosomal protein</keyword>
<dbReference type="PANTHER" id="PTHR43648:SF1">
    <property type="entry name" value="ELECTRON TRANSFER FLAVOPROTEIN BETA SUBUNIT LYSINE METHYLTRANSFERASE"/>
    <property type="match status" value="1"/>
</dbReference>
<evidence type="ECO:0000256" key="5">
    <source>
        <dbReference type="ARBA" id="ARBA00022691"/>
    </source>
</evidence>
<evidence type="ECO:0000256" key="6">
    <source>
        <dbReference type="HAMAP-Rule" id="MF_00735"/>
    </source>
</evidence>
<dbReference type="InterPro" id="IPR004498">
    <property type="entry name" value="Ribosomal_PrmA_MeTrfase"/>
</dbReference>
<proteinExistence type="inferred from homology"/>
<evidence type="ECO:0000256" key="1">
    <source>
        <dbReference type="ARBA" id="ARBA00009741"/>
    </source>
</evidence>